<organism evidence="3 4">
    <name type="scientific">Candidatus Nomurabacteria bacterium RIFCSPHIGHO2_02_FULL_38_15</name>
    <dbReference type="NCBI Taxonomy" id="1801752"/>
    <lineage>
        <taxon>Bacteria</taxon>
        <taxon>Candidatus Nomuraibacteriota</taxon>
    </lineage>
</organism>
<feature type="non-terminal residue" evidence="3">
    <location>
        <position position="1"/>
    </location>
</feature>
<dbReference type="Gene3D" id="3.40.50.300">
    <property type="entry name" value="P-loop containing nucleotide triphosphate hydrolases"/>
    <property type="match status" value="2"/>
</dbReference>
<sequence length="887" mass="100070">QVAHQTIESYKNVETANVLHEGFVTDEGKAEGIALRLHHEAHDANVEEFMTVLLEQGIKNALNIIAKLNNPHLDDDFHRFLVQYLIAVDSIPGVKNNSEMEKSLKLRLYEISLPEKSPTDNRTFRELVGSMEQFFAGLNYLGDSGQNKNIDHFTIEIAQNNIGKFVTIYVAVPDSRAEMLEKHVLAIHPTAKIVEVPDDYNIFNSGGSVMSSYAELIEHEALPIKMLTSDDSLSTDPMSQILQVFAKLNEEGEGASIQYIIEPSNYNYAKDFEDALKHVKEGEKLERHNKNAIFGELDKAFGQELVSLFKSSSSVDSPEKEAEKKAKEKEEKLKNVDQNKIDLINKKLASPITRVNIRIFASAGNRERTEQIIHDIESSFEQFRAPFGNALKFVRVPDSKIFDQAHSFSYRMFREEQILPLSYKELATIVHFPFGISGMHSLKTAQSGVGPAPLEMAEGGILLGYNNYNGKQSSIYYKPEDRMRHLYVIGQTGTGKTYLLKNLIMQDITNGDGCCFIDPHGSDVQDILARIPKERLDDVIYFDPSYIPRPMGLNMLEYDINRPEQKSMVIDGLMQIFNQLFDMKVGGGAMFEQYFKNAAMLVMDHPESGNTLLEITRVLADKEFRDMKRSHCANPIINQFWDGAEKTTGEQGLQNFVTYISSKFDPLISNEFLRPVVTQEKSAFNMRDVMDSKKILLINLSKGMLGELNANLLGMILVMKIQMAALSRADSYGQKLSDFYLYIDEFQNVTTPAIASILSEARKYRLSLNVAHQYIAQLPDNIRDAVFGNVGSMCIFRVSPDDAKYLEPKFAPTFMATDIMKLDNYNAYVNLIINGAPASKPFNIVTAQNPAGNKDMVAEIKQLSYLKYGRDRAEVEAETFAKYKKLA</sequence>
<evidence type="ECO:0000256" key="1">
    <source>
        <dbReference type="SAM" id="Coils"/>
    </source>
</evidence>
<gene>
    <name evidence="3" type="ORF">A3J61_02400</name>
</gene>
<dbReference type="CDD" id="cd01127">
    <property type="entry name" value="TrwB_TraG_TraD_VirD4"/>
    <property type="match status" value="1"/>
</dbReference>
<feature type="domain" description="DUF8128" evidence="2">
    <location>
        <begin position="131"/>
        <end position="433"/>
    </location>
</feature>
<dbReference type="Proteomes" id="UP000179686">
    <property type="component" value="Unassembled WGS sequence"/>
</dbReference>
<dbReference type="AlphaFoldDB" id="A0A1F6VQH4"/>
<keyword evidence="1" id="KW-0175">Coiled coil</keyword>
<dbReference type="InterPro" id="IPR058441">
    <property type="entry name" value="DUF8128"/>
</dbReference>
<accession>A0A1F6VQH4</accession>
<proteinExistence type="predicted"/>
<name>A0A1F6VQH4_9BACT</name>
<dbReference type="InterPro" id="IPR051162">
    <property type="entry name" value="T4SS_component"/>
</dbReference>
<evidence type="ECO:0000313" key="3">
    <source>
        <dbReference type="EMBL" id="OGI71826.1"/>
    </source>
</evidence>
<reference evidence="3 4" key="1">
    <citation type="journal article" date="2016" name="Nat. Commun.">
        <title>Thousands of microbial genomes shed light on interconnected biogeochemical processes in an aquifer system.</title>
        <authorList>
            <person name="Anantharaman K."/>
            <person name="Brown C.T."/>
            <person name="Hug L.A."/>
            <person name="Sharon I."/>
            <person name="Castelle C.J."/>
            <person name="Probst A.J."/>
            <person name="Thomas B.C."/>
            <person name="Singh A."/>
            <person name="Wilkins M.J."/>
            <person name="Karaoz U."/>
            <person name="Brodie E.L."/>
            <person name="Williams K.H."/>
            <person name="Hubbard S.S."/>
            <person name="Banfield J.F."/>
        </authorList>
    </citation>
    <scope>NUCLEOTIDE SEQUENCE [LARGE SCALE GENOMIC DNA]</scope>
</reference>
<comment type="caution">
    <text evidence="3">The sequence shown here is derived from an EMBL/GenBank/DDBJ whole genome shotgun (WGS) entry which is preliminary data.</text>
</comment>
<dbReference type="STRING" id="1801752.A3J61_02400"/>
<dbReference type="PANTHER" id="PTHR30121:SF11">
    <property type="entry name" value="AAA+ ATPASE DOMAIN-CONTAINING PROTEIN"/>
    <property type="match status" value="1"/>
</dbReference>
<dbReference type="SUPFAM" id="SSF52540">
    <property type="entry name" value="P-loop containing nucleoside triphosphate hydrolases"/>
    <property type="match status" value="1"/>
</dbReference>
<dbReference type="EMBL" id="MFUC01000022">
    <property type="protein sequence ID" value="OGI71826.1"/>
    <property type="molecule type" value="Genomic_DNA"/>
</dbReference>
<dbReference type="InterPro" id="IPR027417">
    <property type="entry name" value="P-loop_NTPase"/>
</dbReference>
<evidence type="ECO:0000259" key="2">
    <source>
        <dbReference type="Pfam" id="PF26449"/>
    </source>
</evidence>
<protein>
    <recommendedName>
        <fullName evidence="2">DUF8128 domain-containing protein</fullName>
    </recommendedName>
</protein>
<dbReference type="Pfam" id="PF26449">
    <property type="entry name" value="DUF8128"/>
    <property type="match status" value="1"/>
</dbReference>
<feature type="coiled-coil region" evidence="1">
    <location>
        <begin position="319"/>
        <end position="346"/>
    </location>
</feature>
<evidence type="ECO:0000313" key="4">
    <source>
        <dbReference type="Proteomes" id="UP000179686"/>
    </source>
</evidence>
<dbReference type="PANTHER" id="PTHR30121">
    <property type="entry name" value="UNCHARACTERIZED PROTEIN YJGR-RELATED"/>
    <property type="match status" value="1"/>
</dbReference>